<proteinExistence type="predicted"/>
<feature type="transmembrane region" description="Helical" evidence="1">
    <location>
        <begin position="20"/>
        <end position="41"/>
    </location>
</feature>
<dbReference type="Proteomes" id="UP000176881">
    <property type="component" value="Unassembled WGS sequence"/>
</dbReference>
<evidence type="ECO:0000313" key="3">
    <source>
        <dbReference type="Proteomes" id="UP000176881"/>
    </source>
</evidence>
<gene>
    <name evidence="2" type="ORF">A3G59_03330</name>
</gene>
<feature type="transmembrane region" description="Helical" evidence="1">
    <location>
        <begin position="121"/>
        <end position="141"/>
    </location>
</feature>
<dbReference type="EMBL" id="MHSN01000036">
    <property type="protein sequence ID" value="OHA43998.1"/>
    <property type="molecule type" value="Genomic_DNA"/>
</dbReference>
<name>A0A1G2P6N4_9BACT</name>
<feature type="transmembrane region" description="Helical" evidence="1">
    <location>
        <begin position="148"/>
        <end position="170"/>
    </location>
</feature>
<feature type="transmembrane region" description="Helical" evidence="1">
    <location>
        <begin position="248"/>
        <end position="265"/>
    </location>
</feature>
<keyword evidence="1" id="KW-1133">Transmembrane helix</keyword>
<organism evidence="2 3">
    <name type="scientific">Candidatus Taylorbacteria bacterium RIFCSPLOWO2_12_FULL_47_20</name>
    <dbReference type="NCBI Taxonomy" id="1802335"/>
    <lineage>
        <taxon>Bacteria</taxon>
        <taxon>Candidatus Tayloriibacteriota</taxon>
    </lineage>
</organism>
<feature type="transmembrane region" description="Helical" evidence="1">
    <location>
        <begin position="78"/>
        <end position="101"/>
    </location>
</feature>
<accession>A0A1G2P6N4</accession>
<sequence>MKQFIKTIGLWLAKTLVKFMIFMVSVMELLGKVWGGLKWLFRKSVRLIKILAIKAWTFTKGATRWAGKALAYPSWRQWLLISLTIVGACLYLTPLGAWMARALSNIKWEFPNLTPDNRGKILVMSATLILLGLLATILAIFKKGWRGGGIVGIITFTLIGMGMYLAYGTIPKVRIPFGLDPKMVAGAIALLIIIATVLYLFNKNKLTAARSTAFWAVLVVLAVYAGAVALFALHFPEVWHWYMKEGKWSFILLIVAIPLAVILLYRGRSVAAPLLGLALVTVAILSLLSELGFIRLLPDPLDLDRAYAARERAKTGGPSVAIAPQGPEATANYRLKWVKPSGVHGARTDLRQAEFMAAIKDYTPDRFVFESYYTSKNGKGETVTYVWDRTKPCGTWRDPGPGWFGEWFLEPAPSGFTGWIKLSNGEVLPTTLTKQ</sequence>
<feature type="transmembrane region" description="Helical" evidence="1">
    <location>
        <begin position="272"/>
        <end position="294"/>
    </location>
</feature>
<protein>
    <submittedName>
        <fullName evidence="2">Uncharacterized protein</fullName>
    </submittedName>
</protein>
<comment type="caution">
    <text evidence="2">The sequence shown here is derived from an EMBL/GenBank/DDBJ whole genome shotgun (WGS) entry which is preliminary data.</text>
</comment>
<keyword evidence="1" id="KW-0812">Transmembrane</keyword>
<evidence type="ECO:0000313" key="2">
    <source>
        <dbReference type="EMBL" id="OHA43998.1"/>
    </source>
</evidence>
<dbReference type="AlphaFoldDB" id="A0A1G2P6N4"/>
<reference evidence="2 3" key="1">
    <citation type="journal article" date="2016" name="Nat. Commun.">
        <title>Thousands of microbial genomes shed light on interconnected biogeochemical processes in an aquifer system.</title>
        <authorList>
            <person name="Anantharaman K."/>
            <person name="Brown C.T."/>
            <person name="Hug L.A."/>
            <person name="Sharon I."/>
            <person name="Castelle C.J."/>
            <person name="Probst A.J."/>
            <person name="Thomas B.C."/>
            <person name="Singh A."/>
            <person name="Wilkins M.J."/>
            <person name="Karaoz U."/>
            <person name="Brodie E.L."/>
            <person name="Williams K.H."/>
            <person name="Hubbard S.S."/>
            <person name="Banfield J.F."/>
        </authorList>
    </citation>
    <scope>NUCLEOTIDE SEQUENCE [LARGE SCALE GENOMIC DNA]</scope>
</reference>
<feature type="transmembrane region" description="Helical" evidence="1">
    <location>
        <begin position="213"/>
        <end position="236"/>
    </location>
</feature>
<evidence type="ECO:0000256" key="1">
    <source>
        <dbReference type="SAM" id="Phobius"/>
    </source>
</evidence>
<feature type="transmembrane region" description="Helical" evidence="1">
    <location>
        <begin position="182"/>
        <end position="201"/>
    </location>
</feature>
<keyword evidence="1" id="KW-0472">Membrane</keyword>